<evidence type="ECO:0000313" key="1">
    <source>
        <dbReference type="EMBL" id="ADV50824.1"/>
    </source>
</evidence>
<accession>E6X8G8</accession>
<name>E6X8G8_CELAD</name>
<protein>
    <submittedName>
        <fullName evidence="1">Uncharacterized protein</fullName>
    </submittedName>
</protein>
<dbReference type="Proteomes" id="UP000008634">
    <property type="component" value="Chromosome"/>
</dbReference>
<proteinExistence type="predicted"/>
<gene>
    <name evidence="1" type="ordered locus">Celal_3562</name>
</gene>
<sequence length="32" mass="3694">MYCTATNLVRSYKNMLGRYQILVIDELDVGTL</sequence>
<dbReference type="AlphaFoldDB" id="E6X8G8"/>
<reference evidence="1 2" key="1">
    <citation type="journal article" date="2010" name="Stand. Genomic Sci.">
        <title>Complete genome sequence of Cellulophaga algicola type strain (IC166).</title>
        <authorList>
            <person name="Abt B."/>
            <person name="Lu M."/>
            <person name="Misra M."/>
            <person name="Han C."/>
            <person name="Nolan M."/>
            <person name="Lucas S."/>
            <person name="Hammon N."/>
            <person name="Deshpande S."/>
            <person name="Cheng J.F."/>
            <person name="Tapia R."/>
            <person name="Goodwin L."/>
            <person name="Pitluck S."/>
            <person name="Liolios K."/>
            <person name="Pagani I."/>
            <person name="Ivanova N."/>
            <person name="Mavromatis K."/>
            <person name="Ovchinikova G."/>
            <person name="Pati A."/>
            <person name="Chen A."/>
            <person name="Palaniappan K."/>
            <person name="Land M."/>
            <person name="Hauser L."/>
            <person name="Chang Y.J."/>
            <person name="Jeffries C.D."/>
            <person name="Detter J.C."/>
            <person name="Brambilla E."/>
            <person name="Rohde M."/>
            <person name="Tindall B.J."/>
            <person name="Goker M."/>
            <person name="Woyke T."/>
            <person name="Bristow J."/>
            <person name="Eisen J.A."/>
            <person name="Markowitz V."/>
            <person name="Hugenholtz P."/>
            <person name="Kyrpides N.C."/>
            <person name="Klenk H.P."/>
            <person name="Lapidus A."/>
        </authorList>
    </citation>
    <scope>NUCLEOTIDE SEQUENCE [LARGE SCALE GENOMIC DNA]</scope>
    <source>
        <strain evidence="2">DSM 14237 / IC166 / ACAM 630</strain>
    </source>
</reference>
<keyword evidence="2" id="KW-1185">Reference proteome</keyword>
<dbReference type="KEGG" id="cao:Celal_3562"/>
<evidence type="ECO:0000313" key="2">
    <source>
        <dbReference type="Proteomes" id="UP000008634"/>
    </source>
</evidence>
<dbReference type="EMBL" id="CP002453">
    <property type="protein sequence ID" value="ADV50824.1"/>
    <property type="molecule type" value="Genomic_DNA"/>
</dbReference>
<organism evidence="1 2">
    <name type="scientific">Cellulophaga algicola (strain DSM 14237 / IC166 / ACAM 630)</name>
    <dbReference type="NCBI Taxonomy" id="688270"/>
    <lineage>
        <taxon>Bacteria</taxon>
        <taxon>Pseudomonadati</taxon>
        <taxon>Bacteroidota</taxon>
        <taxon>Flavobacteriia</taxon>
        <taxon>Flavobacteriales</taxon>
        <taxon>Flavobacteriaceae</taxon>
        <taxon>Cellulophaga</taxon>
    </lineage>
</organism>
<dbReference type="HOGENOM" id="CLU_3388693_0_0_10"/>